<dbReference type="InterPro" id="IPR029063">
    <property type="entry name" value="SAM-dependent_MTases_sf"/>
</dbReference>
<protein>
    <recommendedName>
        <fullName evidence="3">Methyltransferase domain-containing protein</fullName>
    </recommendedName>
</protein>
<dbReference type="GeneID" id="87911036"/>
<dbReference type="Pfam" id="PF13649">
    <property type="entry name" value="Methyltransf_25"/>
    <property type="match status" value="1"/>
</dbReference>
<dbReference type="EMBL" id="JAFFHA010000007">
    <property type="protein sequence ID" value="KAK4653411.1"/>
    <property type="molecule type" value="Genomic_DNA"/>
</dbReference>
<evidence type="ECO:0000313" key="4">
    <source>
        <dbReference type="EMBL" id="KAK4653411.1"/>
    </source>
</evidence>
<gene>
    <name evidence="4" type="ORF">QC762_507070</name>
</gene>
<dbReference type="Proteomes" id="UP001323405">
    <property type="component" value="Unassembled WGS sequence"/>
</dbReference>
<feature type="domain" description="Methyltransferase" evidence="3">
    <location>
        <begin position="43"/>
        <end position="145"/>
    </location>
</feature>
<dbReference type="Gene3D" id="3.40.50.150">
    <property type="entry name" value="Vaccinia Virus protein VP39"/>
    <property type="match status" value="1"/>
</dbReference>
<proteinExistence type="predicted"/>
<evidence type="ECO:0000313" key="5">
    <source>
        <dbReference type="Proteomes" id="UP001323405"/>
    </source>
</evidence>
<accession>A0ABR0GCN5</accession>
<dbReference type="RefSeq" id="XP_062742386.1">
    <property type="nucleotide sequence ID" value="XM_062891129.1"/>
</dbReference>
<reference evidence="4 5" key="1">
    <citation type="journal article" date="2023" name="bioRxiv">
        <title>High-quality genome assemblies of four members of thePodospora anserinaspecies complex.</title>
        <authorList>
            <person name="Ament-Velasquez S.L."/>
            <person name="Vogan A.A."/>
            <person name="Wallerman O."/>
            <person name="Hartmann F."/>
            <person name="Gautier V."/>
            <person name="Silar P."/>
            <person name="Giraud T."/>
            <person name="Johannesson H."/>
        </authorList>
    </citation>
    <scope>NUCLEOTIDE SEQUENCE [LARGE SCALE GENOMIC DNA]</scope>
    <source>
        <strain evidence="4 5">CBS 415.72m</strain>
    </source>
</reference>
<organism evidence="4 5">
    <name type="scientific">Podospora pseudocomata</name>
    <dbReference type="NCBI Taxonomy" id="2093779"/>
    <lineage>
        <taxon>Eukaryota</taxon>
        <taxon>Fungi</taxon>
        <taxon>Dikarya</taxon>
        <taxon>Ascomycota</taxon>
        <taxon>Pezizomycotina</taxon>
        <taxon>Sordariomycetes</taxon>
        <taxon>Sordariomycetidae</taxon>
        <taxon>Sordariales</taxon>
        <taxon>Podosporaceae</taxon>
        <taxon>Podospora</taxon>
    </lineage>
</organism>
<sequence>MAPRTQYDPIATQYTSYSTVPDMRLETSLVRTALGPCQPTDTILDLGGGSGLHARTAVDLGAGRVDVVDISPEMLLAGRQIEESLGRTDRRIRYIHSDVTKPLPPHLAEQKYDVVMANWVLDHAESIDDLIGMWRNIASALKPGGRFVNVRVRCLRAGYLTRGKYGVVFSDFEEIVTGGPGWRYNVSFRLDGVPVVFEATSMEATLELDHSIPESMGMGGWGVVPLEEDEVVKEDREYWADHVGEPSFVVVVGRKLGG</sequence>
<keyword evidence="2" id="KW-0808">Transferase</keyword>
<name>A0ABR0GCN5_9PEZI</name>
<evidence type="ECO:0000256" key="2">
    <source>
        <dbReference type="ARBA" id="ARBA00022679"/>
    </source>
</evidence>
<comment type="caution">
    <text evidence="4">The sequence shown here is derived from an EMBL/GenBank/DDBJ whole genome shotgun (WGS) entry which is preliminary data.</text>
</comment>
<evidence type="ECO:0000259" key="3">
    <source>
        <dbReference type="Pfam" id="PF13649"/>
    </source>
</evidence>
<dbReference type="SUPFAM" id="SSF53335">
    <property type="entry name" value="S-adenosyl-L-methionine-dependent methyltransferases"/>
    <property type="match status" value="1"/>
</dbReference>
<dbReference type="InterPro" id="IPR041698">
    <property type="entry name" value="Methyltransf_25"/>
</dbReference>
<evidence type="ECO:0000256" key="1">
    <source>
        <dbReference type="ARBA" id="ARBA00022603"/>
    </source>
</evidence>
<dbReference type="CDD" id="cd02440">
    <property type="entry name" value="AdoMet_MTases"/>
    <property type="match status" value="1"/>
</dbReference>
<keyword evidence="5" id="KW-1185">Reference proteome</keyword>
<dbReference type="PANTHER" id="PTHR43861">
    <property type="entry name" value="TRANS-ACONITATE 2-METHYLTRANSFERASE-RELATED"/>
    <property type="match status" value="1"/>
</dbReference>
<dbReference type="PANTHER" id="PTHR43861:SF1">
    <property type="entry name" value="TRANS-ACONITATE 2-METHYLTRANSFERASE"/>
    <property type="match status" value="1"/>
</dbReference>
<keyword evidence="1" id="KW-0489">Methyltransferase</keyword>